<dbReference type="PANTHER" id="PTHR43575:SF1">
    <property type="entry name" value="PROTEIN ABCI7, CHLOROPLASTIC"/>
    <property type="match status" value="1"/>
</dbReference>
<dbReference type="GO" id="GO:0016226">
    <property type="term" value="P:iron-sulfur cluster assembly"/>
    <property type="evidence" value="ECO:0007669"/>
    <property type="project" value="InterPro"/>
</dbReference>
<sequence length="410" mass="44524">MTAPLTETEPSLTPVPAGTDHQTKGDRFTSFDPADFHPPVSKDEDWRFTPLRRLGGLQDGSVESTGRASVQVDFSGDDASSATKRVFAEELATDDERLGRAGAPVDYAAAYAWSQTSSANYVRVARGAALDEPVRITVGGAGEGVASYSTLVVELEEQAEAVVVLRYEGSGKHSDNVEFVVGDGARLTCVVLEDWNRDAIHLSNSHIQVGRDATVRHTYAAFGGEVVRAVPHVRFTAPGGDAELLGLYFADAGQYFEQRLLVDHSEKNCRSNVLYKGALQGEITAGSTDKRTPDARTAWIGDVLIRPDATGTDTYEKNNNLLLTPGARADSVPNLEIQTGEITGAGHAATVGRFDDEQMFYLRSRGIPETTAKMLIVRGFFTDVIRRIPLASVREQLEQKIEQELHDTVL</sequence>
<feature type="domain" description="SUF system FeS cluster assembly SufBD core" evidence="3">
    <location>
        <begin position="143"/>
        <end position="380"/>
    </location>
</feature>
<evidence type="ECO:0000313" key="4">
    <source>
        <dbReference type="EMBL" id="RAV31621.1"/>
    </source>
</evidence>
<evidence type="ECO:0000256" key="2">
    <source>
        <dbReference type="SAM" id="MobiDB-lite"/>
    </source>
</evidence>
<dbReference type="Proteomes" id="UP000251577">
    <property type="component" value="Unassembled WGS sequence"/>
</dbReference>
<dbReference type="InterPro" id="IPR000825">
    <property type="entry name" value="SUF_FeS_clus_asmbl_SufBD_core"/>
</dbReference>
<accession>A0A364V4S3</accession>
<dbReference type="InterPro" id="IPR055346">
    <property type="entry name" value="Fe-S_cluster_assembly_SufBD"/>
</dbReference>
<dbReference type="NCBIfam" id="TIGR01981">
    <property type="entry name" value="sufD"/>
    <property type="match status" value="1"/>
</dbReference>
<dbReference type="InterPro" id="IPR011542">
    <property type="entry name" value="SUF_FeS_clus_asmbl_SufD"/>
</dbReference>
<protein>
    <submittedName>
        <fullName evidence="4">Fe-S cluster assembly protein SufD</fullName>
    </submittedName>
</protein>
<dbReference type="SUPFAM" id="SSF101960">
    <property type="entry name" value="Stabilizer of iron transporter SufD"/>
    <property type="match status" value="1"/>
</dbReference>
<dbReference type="Pfam" id="PF01458">
    <property type="entry name" value="SUFBD_core"/>
    <property type="match status" value="1"/>
</dbReference>
<name>A0A364V4S3_9CORY</name>
<dbReference type="RefSeq" id="WP_113631108.1">
    <property type="nucleotide sequence ID" value="NZ_QHCV01000072.1"/>
</dbReference>
<gene>
    <name evidence="4" type="primary">sufD</name>
    <name evidence="4" type="ORF">DLJ54_07390</name>
</gene>
<reference evidence="4 5" key="1">
    <citation type="journal article" date="2018" name="Syst. Appl. Microbiol.">
        <title>Corynebacterium heidelbergense sp. nov., isolated from the preen glands of Egyptian geese (Alopochen aegyptiacus).</title>
        <authorList>
            <person name="Braun M.S."/>
            <person name="Wang E."/>
            <person name="Zimmermann S."/>
            <person name="Wink M."/>
        </authorList>
    </citation>
    <scope>NUCLEOTIDE SEQUENCE [LARGE SCALE GENOMIC DNA]</scope>
    <source>
        <strain evidence="4 5">647</strain>
    </source>
</reference>
<keyword evidence="5" id="KW-1185">Reference proteome</keyword>
<evidence type="ECO:0000256" key="1">
    <source>
        <dbReference type="ARBA" id="ARBA00043967"/>
    </source>
</evidence>
<evidence type="ECO:0000259" key="3">
    <source>
        <dbReference type="Pfam" id="PF01458"/>
    </source>
</evidence>
<feature type="region of interest" description="Disordered" evidence="2">
    <location>
        <begin position="1"/>
        <end position="44"/>
    </location>
</feature>
<dbReference type="PANTHER" id="PTHR43575">
    <property type="entry name" value="PROTEIN ABCI7, CHLOROPLASTIC"/>
    <property type="match status" value="1"/>
</dbReference>
<dbReference type="EMBL" id="QHCV01000072">
    <property type="protein sequence ID" value="RAV31621.1"/>
    <property type="molecule type" value="Genomic_DNA"/>
</dbReference>
<evidence type="ECO:0000313" key="5">
    <source>
        <dbReference type="Proteomes" id="UP000251577"/>
    </source>
</evidence>
<dbReference type="AlphaFoldDB" id="A0A364V4S3"/>
<comment type="caution">
    <text evidence="4">The sequence shown here is derived from an EMBL/GenBank/DDBJ whole genome shotgun (WGS) entry which is preliminary data.</text>
</comment>
<dbReference type="InterPro" id="IPR037284">
    <property type="entry name" value="SUF_FeS_clus_asmbl_SufBD_sf"/>
</dbReference>
<proteinExistence type="inferred from homology"/>
<organism evidence="4 5">
    <name type="scientific">Corynebacterium heidelbergense</name>
    <dbReference type="NCBI Taxonomy" id="2055947"/>
    <lineage>
        <taxon>Bacteria</taxon>
        <taxon>Bacillati</taxon>
        <taxon>Actinomycetota</taxon>
        <taxon>Actinomycetes</taxon>
        <taxon>Mycobacteriales</taxon>
        <taxon>Corynebacteriaceae</taxon>
        <taxon>Corynebacterium</taxon>
    </lineage>
</organism>
<comment type="similarity">
    <text evidence="1">Belongs to the iron-sulfur cluster assembly SufBD family.</text>
</comment>